<dbReference type="EMBL" id="LGUA01000588">
    <property type="protein sequence ID" value="OAX80921.1"/>
    <property type="molecule type" value="Genomic_DNA"/>
</dbReference>
<gene>
    <name evidence="2" type="ORF">ACJ72_04743</name>
</gene>
<dbReference type="AlphaFoldDB" id="A0A1B7NW00"/>
<feature type="region of interest" description="Disordered" evidence="1">
    <location>
        <begin position="67"/>
        <end position="114"/>
    </location>
</feature>
<protein>
    <submittedName>
        <fullName evidence="2">Uncharacterized protein</fullName>
    </submittedName>
</protein>
<dbReference type="STRING" id="1658172.A0A1B7NW00"/>
<feature type="compositionally biased region" description="Basic and acidic residues" evidence="1">
    <location>
        <begin position="174"/>
        <end position="186"/>
    </location>
</feature>
<name>A0A1B7NW00_9EURO</name>
<sequence>MLGWLAGSGRGEYTGFADDSNVQEPPETPAPVFAFRAFKSAFVGTPGPEATDDELTVPIKSLKPAINRKSSDLPIAPKQTNLAPLELQPTLPESDESAQPMASPTKSILLTPGTAATRRKTVSFGEGVVDNERKKSPFESTSYNGTISRQWAGNFEGGTGKPRSKLTQAFIEARNQKPDEAKKPNENDELFDIADRKDRPFI</sequence>
<dbReference type="Proteomes" id="UP000091918">
    <property type="component" value="Unassembled WGS sequence"/>
</dbReference>
<proteinExistence type="predicted"/>
<feature type="compositionally biased region" description="Polar residues" evidence="1">
    <location>
        <begin position="138"/>
        <end position="151"/>
    </location>
</feature>
<evidence type="ECO:0000313" key="3">
    <source>
        <dbReference type="Proteomes" id="UP000091918"/>
    </source>
</evidence>
<evidence type="ECO:0000256" key="1">
    <source>
        <dbReference type="SAM" id="MobiDB-lite"/>
    </source>
</evidence>
<organism evidence="2 3">
    <name type="scientific">Emergomyces africanus</name>
    <dbReference type="NCBI Taxonomy" id="1955775"/>
    <lineage>
        <taxon>Eukaryota</taxon>
        <taxon>Fungi</taxon>
        <taxon>Dikarya</taxon>
        <taxon>Ascomycota</taxon>
        <taxon>Pezizomycotina</taxon>
        <taxon>Eurotiomycetes</taxon>
        <taxon>Eurotiomycetidae</taxon>
        <taxon>Onygenales</taxon>
        <taxon>Ajellomycetaceae</taxon>
        <taxon>Emergomyces</taxon>
    </lineage>
</organism>
<reference evidence="2 3" key="1">
    <citation type="submission" date="2015-07" db="EMBL/GenBank/DDBJ databases">
        <title>Emmonsia species relationships and genome sequence.</title>
        <authorList>
            <person name="Cuomo C.A."/>
            <person name="Schwartz I.S."/>
            <person name="Kenyon C."/>
            <person name="de Hoog G.S."/>
            <person name="Govender N.P."/>
            <person name="Botha A."/>
            <person name="Moreno L."/>
            <person name="de Vries M."/>
            <person name="Munoz J.F."/>
            <person name="Stielow J.B."/>
        </authorList>
    </citation>
    <scope>NUCLEOTIDE SEQUENCE [LARGE SCALE GENOMIC DNA]</scope>
    <source>
        <strain evidence="2 3">CBS 136260</strain>
    </source>
</reference>
<evidence type="ECO:0000313" key="2">
    <source>
        <dbReference type="EMBL" id="OAX80921.1"/>
    </source>
</evidence>
<feature type="region of interest" description="Disordered" evidence="1">
    <location>
        <begin position="1"/>
        <end position="29"/>
    </location>
</feature>
<feature type="region of interest" description="Disordered" evidence="1">
    <location>
        <begin position="133"/>
        <end position="202"/>
    </location>
</feature>
<dbReference type="OrthoDB" id="5383703at2759"/>
<feature type="compositionally biased region" description="Gly residues" evidence="1">
    <location>
        <begin position="1"/>
        <end position="12"/>
    </location>
</feature>
<feature type="compositionally biased region" description="Basic and acidic residues" evidence="1">
    <location>
        <begin position="193"/>
        <end position="202"/>
    </location>
</feature>
<accession>A0A1B7NW00</accession>
<keyword evidence="3" id="KW-1185">Reference proteome</keyword>
<comment type="caution">
    <text evidence="2">The sequence shown here is derived from an EMBL/GenBank/DDBJ whole genome shotgun (WGS) entry which is preliminary data.</text>
</comment>
<feature type="non-terminal residue" evidence="2">
    <location>
        <position position="202"/>
    </location>
</feature>